<evidence type="ECO:0000313" key="3">
    <source>
        <dbReference type="Proteomes" id="UP000652761"/>
    </source>
</evidence>
<dbReference type="AlphaFoldDB" id="A0A843V3H0"/>
<feature type="region of interest" description="Disordered" evidence="1">
    <location>
        <begin position="1"/>
        <end position="27"/>
    </location>
</feature>
<dbReference type="Proteomes" id="UP000652761">
    <property type="component" value="Unassembled WGS sequence"/>
</dbReference>
<dbReference type="EMBL" id="NMUH01001494">
    <property type="protein sequence ID" value="MQL92862.1"/>
    <property type="molecule type" value="Genomic_DNA"/>
</dbReference>
<keyword evidence="3" id="KW-1185">Reference proteome</keyword>
<protein>
    <submittedName>
        <fullName evidence="2">Uncharacterized protein</fullName>
    </submittedName>
</protein>
<reference evidence="2" key="1">
    <citation type="submission" date="2017-07" db="EMBL/GenBank/DDBJ databases">
        <title>Taro Niue Genome Assembly and Annotation.</title>
        <authorList>
            <person name="Atibalentja N."/>
            <person name="Keating K."/>
            <person name="Fields C.J."/>
        </authorList>
    </citation>
    <scope>NUCLEOTIDE SEQUENCE</scope>
    <source>
        <strain evidence="2">Niue_2</strain>
        <tissue evidence="2">Leaf</tissue>
    </source>
</reference>
<accession>A0A843V3H0</accession>
<organism evidence="2 3">
    <name type="scientific">Colocasia esculenta</name>
    <name type="common">Wild taro</name>
    <name type="synonym">Arum esculentum</name>
    <dbReference type="NCBI Taxonomy" id="4460"/>
    <lineage>
        <taxon>Eukaryota</taxon>
        <taxon>Viridiplantae</taxon>
        <taxon>Streptophyta</taxon>
        <taxon>Embryophyta</taxon>
        <taxon>Tracheophyta</taxon>
        <taxon>Spermatophyta</taxon>
        <taxon>Magnoliopsida</taxon>
        <taxon>Liliopsida</taxon>
        <taxon>Araceae</taxon>
        <taxon>Aroideae</taxon>
        <taxon>Colocasieae</taxon>
        <taxon>Colocasia</taxon>
    </lineage>
</organism>
<evidence type="ECO:0000313" key="2">
    <source>
        <dbReference type="EMBL" id="MQL92862.1"/>
    </source>
</evidence>
<sequence>MPHRPNDKSLSQLIAQREKPSKFDSRPKRRQIVVQVVGDAAQISERIAVVFNPTPRQVIKTRGRV</sequence>
<evidence type="ECO:0000256" key="1">
    <source>
        <dbReference type="SAM" id="MobiDB-lite"/>
    </source>
</evidence>
<gene>
    <name evidence="2" type="ORF">Taro_025508</name>
</gene>
<comment type="caution">
    <text evidence="2">The sequence shown here is derived from an EMBL/GenBank/DDBJ whole genome shotgun (WGS) entry which is preliminary data.</text>
</comment>
<proteinExistence type="predicted"/>
<name>A0A843V3H0_COLES</name>
<feature type="compositionally biased region" description="Basic and acidic residues" evidence="1">
    <location>
        <begin position="16"/>
        <end position="26"/>
    </location>
</feature>